<evidence type="ECO:0000313" key="3">
    <source>
        <dbReference type="Proteomes" id="UP000198727"/>
    </source>
</evidence>
<evidence type="ECO:0000313" key="2">
    <source>
        <dbReference type="EMBL" id="SFQ02634.1"/>
    </source>
</evidence>
<feature type="compositionally biased region" description="Basic and acidic residues" evidence="1">
    <location>
        <begin position="112"/>
        <end position="123"/>
    </location>
</feature>
<dbReference type="Proteomes" id="UP000198727">
    <property type="component" value="Unassembled WGS sequence"/>
</dbReference>
<dbReference type="InterPro" id="IPR036086">
    <property type="entry name" value="ParB/Sulfiredoxin_sf"/>
</dbReference>
<dbReference type="EMBL" id="FOWW01000004">
    <property type="protein sequence ID" value="SFQ02634.1"/>
    <property type="molecule type" value="Genomic_DNA"/>
</dbReference>
<proteinExistence type="predicted"/>
<organism evidence="2 3">
    <name type="scientific">Amycolatopsis arida</name>
    <dbReference type="NCBI Taxonomy" id="587909"/>
    <lineage>
        <taxon>Bacteria</taxon>
        <taxon>Bacillati</taxon>
        <taxon>Actinomycetota</taxon>
        <taxon>Actinomycetes</taxon>
        <taxon>Pseudonocardiales</taxon>
        <taxon>Pseudonocardiaceae</taxon>
        <taxon>Amycolatopsis</taxon>
    </lineage>
</organism>
<dbReference type="SUPFAM" id="SSF110849">
    <property type="entry name" value="ParB/Sulfiredoxin"/>
    <property type="match status" value="1"/>
</dbReference>
<accession>A0A1I5V522</accession>
<reference evidence="3" key="1">
    <citation type="submission" date="2016-10" db="EMBL/GenBank/DDBJ databases">
        <authorList>
            <person name="Varghese N."/>
            <person name="Submissions S."/>
        </authorList>
    </citation>
    <scope>NUCLEOTIDE SEQUENCE [LARGE SCALE GENOMIC DNA]</scope>
    <source>
        <strain evidence="3">CGMCC 4.5579</strain>
    </source>
</reference>
<keyword evidence="3" id="KW-1185">Reference proteome</keyword>
<gene>
    <name evidence="2" type="ORF">SAMN05421810_104236</name>
</gene>
<dbReference type="Pfam" id="PF06242">
    <property type="entry name" value="TrcR"/>
    <property type="match status" value="1"/>
</dbReference>
<dbReference type="AlphaFoldDB" id="A0A1I5V522"/>
<name>A0A1I5V522_9PSEU</name>
<dbReference type="InterPro" id="IPR010421">
    <property type="entry name" value="TrcR"/>
</dbReference>
<evidence type="ECO:0000256" key="1">
    <source>
        <dbReference type="SAM" id="MobiDB-lite"/>
    </source>
</evidence>
<dbReference type="STRING" id="587909.SAMN05421810_104236"/>
<protein>
    <submittedName>
        <fullName evidence="2">Uncharacterized protein</fullName>
    </submittedName>
</protein>
<sequence>MPPILVNRRTMRVIDGTHRVLAAVLRGQHTIPARFVECDDEQAFVFAVEANIAHGLPLSRQDRTAAVRRIIATHPQWSDRAIAAFTGLAHKTVGAIRRRSSGEGPQSHTRRGRDGRLRPVDGAHRHREAGRLLAVRPDASLREVAAEAGVCASTVRDARDRLRRGEDPVLPTQRGASRGTGRTAAVAATPLNRPADHGHHVALLRTLRGDPSLRLSESGRTLLHLLRVCTVDEAGWDRLRDNVPAHCADLVVRAARECGQAWQEFAVEVERRANRRRSG</sequence>
<feature type="region of interest" description="Disordered" evidence="1">
    <location>
        <begin position="95"/>
        <end position="130"/>
    </location>
</feature>
<dbReference type="Gene3D" id="3.90.1530.10">
    <property type="entry name" value="Conserved hypothetical protein from pyrococcus furiosus pfu- 392566-001, ParB domain"/>
    <property type="match status" value="1"/>
</dbReference>